<dbReference type="Gene3D" id="3.40.50.2300">
    <property type="match status" value="2"/>
</dbReference>
<dbReference type="Pfam" id="PF00356">
    <property type="entry name" value="LacI"/>
    <property type="match status" value="1"/>
</dbReference>
<gene>
    <name evidence="6" type="ORF">BAU18_002758</name>
</gene>
<evidence type="ECO:0000256" key="2">
    <source>
        <dbReference type="ARBA" id="ARBA00023125"/>
    </source>
</evidence>
<dbReference type="InterPro" id="IPR028082">
    <property type="entry name" value="Peripla_BP_I"/>
</dbReference>
<dbReference type="PROSITE" id="PS50943">
    <property type="entry name" value="HTH_CROC1"/>
    <property type="match status" value="1"/>
</dbReference>
<keyword evidence="1" id="KW-0805">Transcription regulation</keyword>
<dbReference type="InterPro" id="IPR025997">
    <property type="entry name" value="SBP_2_dom"/>
</dbReference>
<reference evidence="7" key="1">
    <citation type="submission" date="2016-06" db="EMBL/GenBank/DDBJ databases">
        <title>Four novel species of enterococci isolated from chicken manure.</title>
        <authorList>
            <person name="Van Tyne D."/>
        </authorList>
    </citation>
    <scope>NUCLEOTIDE SEQUENCE [LARGE SCALE GENOMIC DNA]</scope>
    <source>
        <strain evidence="7">JM9A</strain>
    </source>
</reference>
<feature type="domain" description="HTH lacI-type" evidence="4">
    <location>
        <begin position="2"/>
        <end position="55"/>
    </location>
</feature>
<sequence length="333" mass="36505">MSSIREVAKLAGVSVGSVSRYLNGQQLKAVNMEKIAAAIDALDYKENIIAKGLKNNRSFSVGLLMNSISSQFGAETVSAIEGVMEAKGYSILLSGFKGDVSQVNKKIDYLMQHSVDGLIVFMSEQDWDGMERLADLPIPVLTINSPVQLAGVDRVQVADRKSVREVISYFAEQGHQRIGLLAAPQNDYVARERLIGAKEALETHPEAQLVTTFGDYSRLSGYRGAEELLAQDITALLVTNYNMAMGVLEFLQQSKDPRSQQLLLAHYDYTREMADLLPNRIIIKPATAVIGQLCGERLLARMADPTSAIDEGVWVENELFGLGGNLLPDGKQR</sequence>
<evidence type="ECO:0000256" key="3">
    <source>
        <dbReference type="ARBA" id="ARBA00023163"/>
    </source>
</evidence>
<dbReference type="CDD" id="cd01392">
    <property type="entry name" value="HTH_LacI"/>
    <property type="match status" value="1"/>
</dbReference>
<dbReference type="RefSeq" id="WP_161868219.1">
    <property type="nucleotide sequence ID" value="NZ_MAEI02000001.1"/>
</dbReference>
<dbReference type="SUPFAM" id="SSF47413">
    <property type="entry name" value="lambda repressor-like DNA-binding domains"/>
    <property type="match status" value="1"/>
</dbReference>
<dbReference type="SUPFAM" id="SSF53822">
    <property type="entry name" value="Periplasmic binding protein-like I"/>
    <property type="match status" value="1"/>
</dbReference>
<dbReference type="InterPro" id="IPR000843">
    <property type="entry name" value="HTH_LacI"/>
</dbReference>
<dbReference type="Pfam" id="PF13407">
    <property type="entry name" value="Peripla_BP_4"/>
    <property type="match status" value="1"/>
</dbReference>
<dbReference type="EMBL" id="MAEI02000001">
    <property type="protein sequence ID" value="MEO1783139.1"/>
    <property type="molecule type" value="Genomic_DNA"/>
</dbReference>
<dbReference type="Proteomes" id="UP001429357">
    <property type="component" value="Unassembled WGS sequence"/>
</dbReference>
<evidence type="ECO:0000259" key="5">
    <source>
        <dbReference type="PROSITE" id="PS50943"/>
    </source>
</evidence>
<dbReference type="PROSITE" id="PS00356">
    <property type="entry name" value="HTH_LACI_1"/>
    <property type="match status" value="1"/>
</dbReference>
<keyword evidence="7" id="KW-1185">Reference proteome</keyword>
<reference evidence="6 7" key="2">
    <citation type="submission" date="2024-02" db="EMBL/GenBank/DDBJ databases">
        <title>The Genome Sequence of Enterococcus diestrammenae JM9A.</title>
        <authorList>
            <person name="Earl A."/>
            <person name="Manson A."/>
            <person name="Gilmore M."/>
            <person name="Sanders J."/>
            <person name="Shea T."/>
            <person name="Howe W."/>
            <person name="Livny J."/>
            <person name="Cuomo C."/>
            <person name="Neafsey D."/>
            <person name="Birren B."/>
        </authorList>
    </citation>
    <scope>NUCLEOTIDE SEQUENCE [LARGE SCALE GENOMIC DNA]</scope>
    <source>
        <strain evidence="6 7">JM9A</strain>
    </source>
</reference>
<evidence type="ECO:0000313" key="7">
    <source>
        <dbReference type="Proteomes" id="UP001429357"/>
    </source>
</evidence>
<dbReference type="PANTHER" id="PTHR30146:SF109">
    <property type="entry name" value="HTH-TYPE TRANSCRIPTIONAL REGULATOR GALS"/>
    <property type="match status" value="1"/>
</dbReference>
<dbReference type="PANTHER" id="PTHR30146">
    <property type="entry name" value="LACI-RELATED TRANSCRIPTIONAL REPRESSOR"/>
    <property type="match status" value="1"/>
</dbReference>
<feature type="domain" description="HTH cro/C1-type" evidence="5">
    <location>
        <begin position="3"/>
        <end position="45"/>
    </location>
</feature>
<dbReference type="InterPro" id="IPR001387">
    <property type="entry name" value="Cro/C1-type_HTH"/>
</dbReference>
<dbReference type="InterPro" id="IPR010982">
    <property type="entry name" value="Lambda_DNA-bd_dom_sf"/>
</dbReference>
<accession>A0ABV0F7C1</accession>
<keyword evidence="2" id="KW-0238">DNA-binding</keyword>
<dbReference type="Gene3D" id="1.10.260.40">
    <property type="entry name" value="lambda repressor-like DNA-binding domains"/>
    <property type="match status" value="1"/>
</dbReference>
<organism evidence="6 7">
    <name type="scientific">Enterococcus diestrammenae</name>
    <dbReference type="NCBI Taxonomy" id="1155073"/>
    <lineage>
        <taxon>Bacteria</taxon>
        <taxon>Bacillati</taxon>
        <taxon>Bacillota</taxon>
        <taxon>Bacilli</taxon>
        <taxon>Lactobacillales</taxon>
        <taxon>Enterococcaceae</taxon>
        <taxon>Enterococcus</taxon>
    </lineage>
</organism>
<proteinExistence type="predicted"/>
<evidence type="ECO:0000313" key="6">
    <source>
        <dbReference type="EMBL" id="MEO1783139.1"/>
    </source>
</evidence>
<name>A0ABV0F7C1_9ENTE</name>
<evidence type="ECO:0000256" key="1">
    <source>
        <dbReference type="ARBA" id="ARBA00023015"/>
    </source>
</evidence>
<comment type="caution">
    <text evidence="6">The sequence shown here is derived from an EMBL/GenBank/DDBJ whole genome shotgun (WGS) entry which is preliminary data.</text>
</comment>
<protein>
    <submittedName>
        <fullName evidence="6">LacI family transcriptional regulator</fullName>
    </submittedName>
</protein>
<evidence type="ECO:0000259" key="4">
    <source>
        <dbReference type="PROSITE" id="PS50932"/>
    </source>
</evidence>
<dbReference type="SMART" id="SM00354">
    <property type="entry name" value="HTH_LACI"/>
    <property type="match status" value="1"/>
</dbReference>
<dbReference type="CDD" id="cd06267">
    <property type="entry name" value="PBP1_LacI_sugar_binding-like"/>
    <property type="match status" value="1"/>
</dbReference>
<keyword evidence="3" id="KW-0804">Transcription</keyword>
<dbReference type="PROSITE" id="PS50932">
    <property type="entry name" value="HTH_LACI_2"/>
    <property type="match status" value="1"/>
</dbReference>